<evidence type="ECO:0000256" key="3">
    <source>
        <dbReference type="ARBA" id="ARBA00038853"/>
    </source>
</evidence>
<gene>
    <name evidence="13" type="primary">dhdh</name>
    <name evidence="13" type="ORF">CDAR_218071</name>
</gene>
<dbReference type="InterPro" id="IPR036291">
    <property type="entry name" value="NAD(P)-bd_dom_sf"/>
</dbReference>
<accession>A0AAV4TGE6</accession>
<evidence type="ECO:0000256" key="6">
    <source>
        <dbReference type="ARBA" id="ARBA00042926"/>
    </source>
</evidence>
<dbReference type="SUPFAM" id="SSF55347">
    <property type="entry name" value="Glyceraldehyde-3-phosphate dehydrogenase-like, C-terminal domain"/>
    <property type="match status" value="1"/>
</dbReference>
<dbReference type="EMBL" id="BPLQ01009596">
    <property type="protein sequence ID" value="GIY45190.1"/>
    <property type="molecule type" value="Genomic_DNA"/>
</dbReference>
<reference evidence="13 14" key="1">
    <citation type="submission" date="2021-06" db="EMBL/GenBank/DDBJ databases">
        <title>Caerostris darwini draft genome.</title>
        <authorList>
            <person name="Kono N."/>
            <person name="Arakawa K."/>
        </authorList>
    </citation>
    <scope>NUCLEOTIDE SEQUENCE [LARGE SCALE GENOMIC DNA]</scope>
</reference>
<feature type="domain" description="Gfo/Idh/MocA-like oxidoreductase N-terminal" evidence="11">
    <location>
        <begin position="4"/>
        <end position="121"/>
    </location>
</feature>
<comment type="catalytic activity">
    <reaction evidence="10">
        <text>D-xylose + NADP(+) = D-xylono-1,5-lactone + NADPH + H(+)</text>
        <dbReference type="Rhea" id="RHEA:22000"/>
        <dbReference type="ChEBI" id="CHEBI:15378"/>
        <dbReference type="ChEBI" id="CHEBI:15867"/>
        <dbReference type="ChEBI" id="CHEBI:53455"/>
        <dbReference type="ChEBI" id="CHEBI:57783"/>
        <dbReference type="ChEBI" id="CHEBI:58349"/>
        <dbReference type="EC" id="1.1.1.179"/>
    </reaction>
</comment>
<keyword evidence="2" id="KW-0560">Oxidoreductase</keyword>
<feature type="domain" description="GFO/IDH/MocA-like oxidoreductase" evidence="12">
    <location>
        <begin position="135"/>
        <end position="246"/>
    </location>
</feature>
<organism evidence="13 14">
    <name type="scientific">Caerostris darwini</name>
    <dbReference type="NCBI Taxonomy" id="1538125"/>
    <lineage>
        <taxon>Eukaryota</taxon>
        <taxon>Metazoa</taxon>
        <taxon>Ecdysozoa</taxon>
        <taxon>Arthropoda</taxon>
        <taxon>Chelicerata</taxon>
        <taxon>Arachnida</taxon>
        <taxon>Araneae</taxon>
        <taxon>Araneomorphae</taxon>
        <taxon>Entelegynae</taxon>
        <taxon>Araneoidea</taxon>
        <taxon>Araneidae</taxon>
        <taxon>Caerostris</taxon>
    </lineage>
</organism>
<evidence type="ECO:0000256" key="4">
    <source>
        <dbReference type="ARBA" id="ARBA00038984"/>
    </source>
</evidence>
<dbReference type="InterPro" id="IPR000683">
    <property type="entry name" value="Gfo/Idh/MocA-like_OxRdtase_N"/>
</dbReference>
<dbReference type="SUPFAM" id="SSF51735">
    <property type="entry name" value="NAD(P)-binding Rossmann-fold domains"/>
    <property type="match status" value="1"/>
</dbReference>
<evidence type="ECO:0000313" key="14">
    <source>
        <dbReference type="Proteomes" id="UP001054837"/>
    </source>
</evidence>
<evidence type="ECO:0000256" key="7">
    <source>
        <dbReference type="ARBA" id="ARBA00042988"/>
    </source>
</evidence>
<proteinExistence type="inferred from homology"/>
<evidence type="ECO:0000259" key="11">
    <source>
        <dbReference type="Pfam" id="PF01408"/>
    </source>
</evidence>
<dbReference type="InterPro" id="IPR050984">
    <property type="entry name" value="Gfo/Idh/MocA_domain"/>
</dbReference>
<dbReference type="Gene3D" id="3.30.360.10">
    <property type="entry name" value="Dihydrodipicolinate Reductase, domain 2"/>
    <property type="match status" value="1"/>
</dbReference>
<dbReference type="AlphaFoldDB" id="A0AAV4TGE6"/>
<name>A0AAV4TGE6_9ARAC</name>
<dbReference type="GO" id="GO:0047837">
    <property type="term" value="F:D-xylose 1-dehydrogenase (NADP+) activity"/>
    <property type="evidence" value="ECO:0007669"/>
    <property type="project" value="UniProtKB-EC"/>
</dbReference>
<dbReference type="EC" id="1.1.1.179" evidence="4"/>
<evidence type="ECO:0000259" key="12">
    <source>
        <dbReference type="Pfam" id="PF22725"/>
    </source>
</evidence>
<evidence type="ECO:0000256" key="9">
    <source>
        <dbReference type="ARBA" id="ARBA00047423"/>
    </source>
</evidence>
<comment type="similarity">
    <text evidence="1">Belongs to the Gfo/Idh/MocA family.</text>
</comment>
<protein>
    <recommendedName>
        <fullName evidence="5">Trans-1,2-dihydrobenzene-1,2-diol dehydrogenase</fullName>
        <ecNumber evidence="4">1.1.1.179</ecNumber>
        <ecNumber evidence="3">1.3.1.20</ecNumber>
    </recommendedName>
    <alternativeName>
        <fullName evidence="8">D-xylose 1-dehydrogenase</fullName>
    </alternativeName>
    <alternativeName>
        <fullName evidence="7">D-xylose-NADP dehydrogenase</fullName>
    </alternativeName>
    <alternativeName>
        <fullName evidence="6">Dimeric dihydrodiol dehydrogenase</fullName>
    </alternativeName>
</protein>
<comment type="catalytic activity">
    <reaction evidence="9">
        <text>(1R,2R)-1,2-dihydrobenzene-1,2-diol + NADP(+) = catechol + NADPH + H(+)</text>
        <dbReference type="Rhea" id="RHEA:16729"/>
        <dbReference type="ChEBI" id="CHEBI:10702"/>
        <dbReference type="ChEBI" id="CHEBI:15378"/>
        <dbReference type="ChEBI" id="CHEBI:18135"/>
        <dbReference type="ChEBI" id="CHEBI:57783"/>
        <dbReference type="ChEBI" id="CHEBI:58349"/>
        <dbReference type="EC" id="1.3.1.20"/>
    </reaction>
</comment>
<dbReference type="PANTHER" id="PTHR22604">
    <property type="entry name" value="OXIDOREDUCTASES"/>
    <property type="match status" value="1"/>
</dbReference>
<evidence type="ECO:0000313" key="13">
    <source>
        <dbReference type="EMBL" id="GIY45190.1"/>
    </source>
</evidence>
<dbReference type="GO" id="GO:0000166">
    <property type="term" value="F:nucleotide binding"/>
    <property type="evidence" value="ECO:0007669"/>
    <property type="project" value="InterPro"/>
</dbReference>
<sequence>MATKWGVVSAGKICNDFVVSVKSLGSNEHEFVAVAARNLSSAKLFSAKHCIPKAYGSYEELAQDPEIEVVYIGSINTRHFPLAKLMLENGKHVLLEKPMTLNLKQTKVLNEIARTNNLFLMEALWSRFLPSYHYLMDHINNGSIGDIVHIEASFGISMMDRERIASKALGGGTILDLGIYPLNFVTMIYKEKPQKIAAVGHLNEDGVDLSMTCSLQYSNNRTATVTTSGIAELPCHAIVVGTKGQIKVPNSMYVATKIETGDGVVEFPQEESDVSYYPNSMGLRYEAIEVRNCLKKGLTESSIMPLKDSELLAEIMDEIRRQLGVVYPEDLD</sequence>
<evidence type="ECO:0000256" key="8">
    <source>
        <dbReference type="ARBA" id="ARBA00043025"/>
    </source>
</evidence>
<dbReference type="Pfam" id="PF01408">
    <property type="entry name" value="GFO_IDH_MocA"/>
    <property type="match status" value="1"/>
</dbReference>
<comment type="caution">
    <text evidence="13">The sequence shown here is derived from an EMBL/GenBank/DDBJ whole genome shotgun (WGS) entry which is preliminary data.</text>
</comment>
<dbReference type="GO" id="GO:0047115">
    <property type="term" value="F:trans-1,2-dihydrobenzene-1,2-diol dehydrogenase activity"/>
    <property type="evidence" value="ECO:0007669"/>
    <property type="project" value="UniProtKB-EC"/>
</dbReference>
<evidence type="ECO:0000256" key="2">
    <source>
        <dbReference type="ARBA" id="ARBA00023002"/>
    </source>
</evidence>
<dbReference type="Gene3D" id="3.40.50.720">
    <property type="entry name" value="NAD(P)-binding Rossmann-like Domain"/>
    <property type="match status" value="1"/>
</dbReference>
<evidence type="ECO:0000256" key="5">
    <source>
        <dbReference type="ARBA" id="ARBA00040603"/>
    </source>
</evidence>
<dbReference type="Proteomes" id="UP001054837">
    <property type="component" value="Unassembled WGS sequence"/>
</dbReference>
<dbReference type="EC" id="1.3.1.20" evidence="3"/>
<keyword evidence="14" id="KW-1185">Reference proteome</keyword>
<dbReference type="PANTHER" id="PTHR22604:SF105">
    <property type="entry name" value="TRANS-1,2-DIHYDROBENZENE-1,2-DIOL DEHYDROGENASE"/>
    <property type="match status" value="1"/>
</dbReference>
<evidence type="ECO:0000256" key="10">
    <source>
        <dbReference type="ARBA" id="ARBA00049233"/>
    </source>
</evidence>
<dbReference type="Pfam" id="PF22725">
    <property type="entry name" value="GFO_IDH_MocA_C3"/>
    <property type="match status" value="1"/>
</dbReference>
<dbReference type="InterPro" id="IPR055170">
    <property type="entry name" value="GFO_IDH_MocA-like_dom"/>
</dbReference>
<evidence type="ECO:0000256" key="1">
    <source>
        <dbReference type="ARBA" id="ARBA00010928"/>
    </source>
</evidence>